<dbReference type="Proteomes" id="UP001348492">
    <property type="component" value="Chromosome"/>
</dbReference>
<proteinExistence type="predicted"/>
<keyword evidence="3" id="KW-1185">Reference proteome</keyword>
<evidence type="ECO:0000313" key="3">
    <source>
        <dbReference type="Proteomes" id="UP001348492"/>
    </source>
</evidence>
<dbReference type="InterPro" id="IPR007359">
    <property type="entry name" value="SigmaE_reg_RseC_MucC"/>
</dbReference>
<keyword evidence="1" id="KW-1133">Transmembrane helix</keyword>
<reference evidence="2 3" key="1">
    <citation type="journal article" date="2023" name="PLoS ONE">
        <title>Genome-based metabolic and phylogenomic analysis of three Terrisporobacter species.</title>
        <authorList>
            <person name="Boer T."/>
            <person name="Bengelsdorf F.R."/>
            <person name="Bomeke M."/>
            <person name="Daniel R."/>
            <person name="Poehlein A."/>
        </authorList>
    </citation>
    <scope>NUCLEOTIDE SEQUENCE [LARGE SCALE GENOMIC DNA]</scope>
    <source>
        <strain evidence="2 3">DSM 1288</strain>
    </source>
</reference>
<evidence type="ECO:0000256" key="1">
    <source>
        <dbReference type="SAM" id="Phobius"/>
    </source>
</evidence>
<name>A0ABZ2ETZ6_9FIRM</name>
<sequence length="137" mass="15053">MKRNEVGYVVEQNDDITKIKLGRHSECKNCGACPGNNNLIVSVNNTIGAKVGDKVCVQIQQDNIVPSVYIVYIQPLLLVFMGSIIGYLVSVYTHKSATVLKVVFGAIFFIISIIFIKVADKKAGKRNNLPTIIKIIS</sequence>
<dbReference type="RefSeq" id="WP_018590271.1">
    <property type="nucleotide sequence ID" value="NZ_CP117523.1"/>
</dbReference>
<protein>
    <recommendedName>
        <fullName evidence="4">Positive regulator of sigma(E), RseC/MucC</fullName>
    </recommendedName>
</protein>
<dbReference type="InterPro" id="IPR026268">
    <property type="entry name" value="RseC"/>
</dbReference>
<dbReference type="PANTHER" id="PTHR35867">
    <property type="entry name" value="PROTEIN RSEC"/>
    <property type="match status" value="1"/>
</dbReference>
<feature type="transmembrane region" description="Helical" evidence="1">
    <location>
        <begin position="69"/>
        <end position="92"/>
    </location>
</feature>
<accession>A0ABZ2ETZ6</accession>
<dbReference type="EMBL" id="CP117523">
    <property type="protein sequence ID" value="WWD83175.1"/>
    <property type="molecule type" value="Genomic_DNA"/>
</dbReference>
<keyword evidence="1" id="KW-0472">Membrane</keyword>
<dbReference type="PANTHER" id="PTHR35867:SF1">
    <property type="entry name" value="PROTEIN RSEC"/>
    <property type="match status" value="1"/>
</dbReference>
<gene>
    <name evidence="2" type="ORF">TEGL_15810</name>
</gene>
<keyword evidence="1" id="KW-0812">Transmembrane</keyword>
<dbReference type="PIRSF" id="PIRSF004923">
    <property type="entry name" value="RseC"/>
    <property type="match status" value="1"/>
</dbReference>
<dbReference type="Pfam" id="PF04246">
    <property type="entry name" value="RseC_MucC"/>
    <property type="match status" value="1"/>
</dbReference>
<organism evidence="2 3">
    <name type="scientific">Terrisporobacter glycolicus ATCC 14880 = DSM 1288</name>
    <dbReference type="NCBI Taxonomy" id="1121315"/>
    <lineage>
        <taxon>Bacteria</taxon>
        <taxon>Bacillati</taxon>
        <taxon>Bacillota</taxon>
        <taxon>Clostridia</taxon>
        <taxon>Peptostreptococcales</taxon>
        <taxon>Peptostreptococcaceae</taxon>
        <taxon>Terrisporobacter</taxon>
    </lineage>
</organism>
<evidence type="ECO:0000313" key="2">
    <source>
        <dbReference type="EMBL" id="WWD83175.1"/>
    </source>
</evidence>
<evidence type="ECO:0008006" key="4">
    <source>
        <dbReference type="Google" id="ProtNLM"/>
    </source>
</evidence>
<feature type="transmembrane region" description="Helical" evidence="1">
    <location>
        <begin position="98"/>
        <end position="116"/>
    </location>
</feature>